<evidence type="ECO:0000259" key="16">
    <source>
        <dbReference type="Pfam" id="PF02776"/>
    </source>
</evidence>
<feature type="domain" description="Thiamine pyrophosphate enzyme N-terminal TPP-binding" evidence="16">
    <location>
        <begin position="11"/>
        <end position="121"/>
    </location>
</feature>
<dbReference type="GO" id="GO:0004737">
    <property type="term" value="F:pyruvate decarboxylase activity"/>
    <property type="evidence" value="ECO:0007669"/>
    <property type="project" value="UniProtKB-EC"/>
</dbReference>
<dbReference type="InterPro" id="IPR012001">
    <property type="entry name" value="Thiamin_PyroP_enz_TPP-bd_dom"/>
</dbReference>
<keyword evidence="9 12" id="KW-0460">Magnesium</keyword>
<dbReference type="Pfam" id="PF02775">
    <property type="entry name" value="TPP_enzyme_C"/>
    <property type="match status" value="1"/>
</dbReference>
<comment type="cofactor">
    <cofactor evidence="12">
        <name>Mg(2+)</name>
        <dbReference type="ChEBI" id="CHEBI:18420"/>
    </cofactor>
    <text evidence="12">Binds 1 Mg(2+) per subunit.</text>
</comment>
<evidence type="ECO:0000259" key="15">
    <source>
        <dbReference type="Pfam" id="PF02775"/>
    </source>
</evidence>
<dbReference type="PIRSF" id="PIRSF036565">
    <property type="entry name" value="Pyruvt_ip_decrb"/>
    <property type="match status" value="1"/>
</dbReference>
<feature type="domain" description="Thiamine pyrophosphate enzyme TPP-binding" evidence="15">
    <location>
        <begin position="408"/>
        <end position="543"/>
    </location>
</feature>
<dbReference type="GO" id="GO:0000287">
    <property type="term" value="F:magnesium ion binding"/>
    <property type="evidence" value="ECO:0007669"/>
    <property type="project" value="InterPro"/>
</dbReference>
<dbReference type="SUPFAM" id="SSF52467">
    <property type="entry name" value="DHS-like NAD/FAD-binding domain"/>
    <property type="match status" value="1"/>
</dbReference>
<dbReference type="InterPro" id="IPR012000">
    <property type="entry name" value="Thiamin_PyroP_enz_cen_dom"/>
</dbReference>
<evidence type="ECO:0000256" key="4">
    <source>
        <dbReference type="ARBA" id="ARBA00007812"/>
    </source>
</evidence>
<comment type="catalytic activity">
    <reaction evidence="1">
        <text>a 2-oxocarboxylate + H(+) = an aldehyde + CO2</text>
        <dbReference type="Rhea" id="RHEA:11628"/>
        <dbReference type="ChEBI" id="CHEBI:15378"/>
        <dbReference type="ChEBI" id="CHEBI:16526"/>
        <dbReference type="ChEBI" id="CHEBI:17478"/>
        <dbReference type="ChEBI" id="CHEBI:35179"/>
        <dbReference type="EC" id="4.1.1.1"/>
    </reaction>
</comment>
<dbReference type="InterPro" id="IPR029061">
    <property type="entry name" value="THDP-binding"/>
</dbReference>
<keyword evidence="7 12" id="KW-0479">Metal-binding</keyword>
<organism evidence="17 18">
    <name type="scientific">Apatococcus lobatus</name>
    <dbReference type="NCBI Taxonomy" id="904363"/>
    <lineage>
        <taxon>Eukaryota</taxon>
        <taxon>Viridiplantae</taxon>
        <taxon>Chlorophyta</taxon>
        <taxon>core chlorophytes</taxon>
        <taxon>Trebouxiophyceae</taxon>
        <taxon>Chlorellales</taxon>
        <taxon>Chlorellaceae</taxon>
        <taxon>Apatococcus</taxon>
    </lineage>
</organism>
<evidence type="ECO:0000256" key="9">
    <source>
        <dbReference type="ARBA" id="ARBA00022842"/>
    </source>
</evidence>
<gene>
    <name evidence="17" type="ORF">WJX74_007995</name>
</gene>
<feature type="binding site" evidence="12">
    <location>
        <position position="449"/>
    </location>
    <ligand>
        <name>Mg(2+)</name>
        <dbReference type="ChEBI" id="CHEBI:18420"/>
    </ligand>
</feature>
<keyword evidence="18" id="KW-1185">Reference proteome</keyword>
<dbReference type="CDD" id="cd07038">
    <property type="entry name" value="TPP_PYR_PDC_IPDC_like"/>
    <property type="match status" value="1"/>
</dbReference>
<evidence type="ECO:0000313" key="17">
    <source>
        <dbReference type="EMBL" id="KAK9818645.1"/>
    </source>
</evidence>
<dbReference type="InterPro" id="IPR012110">
    <property type="entry name" value="PDC/IPDC-like"/>
</dbReference>
<feature type="domain" description="Thiamine pyrophosphate enzyme central" evidence="14">
    <location>
        <begin position="209"/>
        <end position="324"/>
    </location>
</feature>
<dbReference type="CDD" id="cd02005">
    <property type="entry name" value="TPP_PDC_IPDC"/>
    <property type="match status" value="1"/>
</dbReference>
<evidence type="ECO:0000256" key="12">
    <source>
        <dbReference type="PIRSR" id="PIRSR036565-2"/>
    </source>
</evidence>
<dbReference type="InterPro" id="IPR047213">
    <property type="entry name" value="TPP_PYR_PDC_IPDC-like"/>
</dbReference>
<keyword evidence="8" id="KW-0210">Decarboxylase</keyword>
<evidence type="ECO:0000256" key="10">
    <source>
        <dbReference type="ARBA" id="ARBA00023052"/>
    </source>
</evidence>
<evidence type="ECO:0000313" key="18">
    <source>
        <dbReference type="Proteomes" id="UP001438707"/>
    </source>
</evidence>
<dbReference type="EC" id="4.1.1.1" evidence="6"/>
<dbReference type="Pfam" id="PF02776">
    <property type="entry name" value="TPP_enzyme_N"/>
    <property type="match status" value="1"/>
</dbReference>
<dbReference type="GO" id="GO:0000949">
    <property type="term" value="P:aromatic amino acid family catabolic process to alcohol via Ehrlich pathway"/>
    <property type="evidence" value="ECO:0007669"/>
    <property type="project" value="TreeGrafter"/>
</dbReference>
<comment type="similarity">
    <text evidence="4 13">Belongs to the TPP enzyme family.</text>
</comment>
<evidence type="ECO:0000259" key="14">
    <source>
        <dbReference type="Pfam" id="PF00205"/>
    </source>
</evidence>
<evidence type="ECO:0000256" key="13">
    <source>
        <dbReference type="RuleBase" id="RU362132"/>
    </source>
</evidence>
<dbReference type="Pfam" id="PF00205">
    <property type="entry name" value="TPP_enzyme_M"/>
    <property type="match status" value="1"/>
</dbReference>
<protein>
    <recommendedName>
        <fullName evidence="6">pyruvate decarboxylase</fullName>
        <ecNumber evidence="6">4.1.1.1</ecNumber>
    </recommendedName>
</protein>
<proteinExistence type="inferred from homology"/>
<accession>A0AAW1QBM7</accession>
<dbReference type="PANTHER" id="PTHR43452:SF1">
    <property type="entry name" value="PYRUVATE DECARBOXYLASE C186.09-RELATED"/>
    <property type="match status" value="1"/>
</dbReference>
<dbReference type="Gene3D" id="3.40.50.970">
    <property type="match status" value="2"/>
</dbReference>
<dbReference type="GO" id="GO:0030976">
    <property type="term" value="F:thiamine pyrophosphate binding"/>
    <property type="evidence" value="ECO:0007669"/>
    <property type="project" value="InterPro"/>
</dbReference>
<name>A0AAW1QBM7_9CHLO</name>
<reference evidence="17 18" key="1">
    <citation type="journal article" date="2024" name="Nat. Commun.">
        <title>Phylogenomics reveals the evolutionary origins of lichenization in chlorophyte algae.</title>
        <authorList>
            <person name="Puginier C."/>
            <person name="Libourel C."/>
            <person name="Otte J."/>
            <person name="Skaloud P."/>
            <person name="Haon M."/>
            <person name="Grisel S."/>
            <person name="Petersen M."/>
            <person name="Berrin J.G."/>
            <person name="Delaux P.M."/>
            <person name="Dal Grande F."/>
            <person name="Keller J."/>
        </authorList>
    </citation>
    <scope>NUCLEOTIDE SEQUENCE [LARGE SCALE GENOMIC DNA]</scope>
    <source>
        <strain evidence="17 18">SAG 2145</strain>
    </source>
</reference>
<feature type="binding site" evidence="12">
    <location>
        <position position="476"/>
    </location>
    <ligand>
        <name>Mg(2+)</name>
        <dbReference type="ChEBI" id="CHEBI:18420"/>
    </ligand>
</feature>
<keyword evidence="11" id="KW-0456">Lyase</keyword>
<dbReference type="EMBL" id="JALJOS010000058">
    <property type="protein sequence ID" value="KAK9818645.1"/>
    <property type="molecule type" value="Genomic_DNA"/>
</dbReference>
<comment type="cofactor">
    <cofactor evidence="3">
        <name>thiamine diphosphate</name>
        <dbReference type="ChEBI" id="CHEBI:58937"/>
    </cofactor>
</comment>
<dbReference type="InterPro" id="IPR029035">
    <property type="entry name" value="DHS-like_NAD/FAD-binding_dom"/>
</dbReference>
<evidence type="ECO:0000256" key="11">
    <source>
        <dbReference type="ARBA" id="ARBA00023239"/>
    </source>
</evidence>
<dbReference type="FunFam" id="3.40.50.970:FF:000024">
    <property type="entry name" value="Pyruvate decarboxylase isozyme"/>
    <property type="match status" value="1"/>
</dbReference>
<dbReference type="GO" id="GO:0005829">
    <property type="term" value="C:cytosol"/>
    <property type="evidence" value="ECO:0007669"/>
    <property type="project" value="TreeGrafter"/>
</dbReference>
<dbReference type="FunFam" id="3.40.50.1220:FF:000009">
    <property type="entry name" value="Pyruvate decarboxylase 1"/>
    <property type="match status" value="1"/>
</dbReference>
<dbReference type="InterPro" id="IPR000399">
    <property type="entry name" value="TPP-bd_CS"/>
</dbReference>
<evidence type="ECO:0000256" key="8">
    <source>
        <dbReference type="ARBA" id="ARBA00022793"/>
    </source>
</evidence>
<evidence type="ECO:0000256" key="7">
    <source>
        <dbReference type="ARBA" id="ARBA00022723"/>
    </source>
</evidence>
<evidence type="ECO:0000256" key="3">
    <source>
        <dbReference type="ARBA" id="ARBA00001964"/>
    </source>
</evidence>
<dbReference type="PANTHER" id="PTHR43452">
    <property type="entry name" value="PYRUVATE DECARBOXYLASE"/>
    <property type="match status" value="1"/>
</dbReference>
<evidence type="ECO:0000256" key="2">
    <source>
        <dbReference type="ARBA" id="ARBA00001920"/>
    </source>
</evidence>
<evidence type="ECO:0000256" key="5">
    <source>
        <dbReference type="ARBA" id="ARBA00011881"/>
    </source>
</evidence>
<dbReference type="Proteomes" id="UP001438707">
    <property type="component" value="Unassembled WGS sequence"/>
</dbReference>
<dbReference type="InterPro" id="IPR047214">
    <property type="entry name" value="TPP_PDC_IPDC"/>
</dbReference>
<evidence type="ECO:0000256" key="6">
    <source>
        <dbReference type="ARBA" id="ARBA00013202"/>
    </source>
</evidence>
<dbReference type="Gene3D" id="3.40.50.1220">
    <property type="entry name" value="TPP-binding domain"/>
    <property type="match status" value="1"/>
</dbReference>
<comment type="subunit">
    <text evidence="5">Homotetramer.</text>
</comment>
<evidence type="ECO:0000256" key="1">
    <source>
        <dbReference type="ARBA" id="ARBA00001041"/>
    </source>
</evidence>
<keyword evidence="10 13" id="KW-0786">Thiamine pyrophosphate</keyword>
<dbReference type="SUPFAM" id="SSF52518">
    <property type="entry name" value="Thiamin diphosphate-binding fold (THDP-binding)"/>
    <property type="match status" value="2"/>
</dbReference>
<dbReference type="AlphaFoldDB" id="A0AAW1QBM7"/>
<dbReference type="InterPro" id="IPR011766">
    <property type="entry name" value="TPP_enzyme_TPP-bd"/>
</dbReference>
<sequence>MGKGEKKSGRTLGNHVASRLTEIGIKDLFCVPGDFNMTLIDQLIAEKTLRMVNCPSELTAGYAADGYARAKGVSAVVVTFMVGGLSIANAIAGAYAENAPVILITGCPNSNDFSSNRILHHTLGLTDFQQELRMLREVTCHQATVTSLDFAYDQIDVAIAAALTNSKPVLIQIASNLSVMEHPLFEQAPLPFALCEDRSRPEALEAAVEASVKFLSNASQPVLLGGANIKVSGGIDAFRKLADASQYAVALTSNAKGQFCESHENYAGIYWAVLSSQGTKEVVESSDAVVFVGPFLNDYNTAGFAHDLPASKILKIEPHRVTIGCQSTYGFVEMSEFLNALAKRIKSNSASADKYKELHKPEPEPKELGSGGKLITNVFYHHIQRFLRPEHTVMVDTGDALFFVTKMRLPRLTRFEAQLHYASIGWSMGASVGYQMGLPERRVVNFIGDGSFQVTAVELTTALRCGLNPIIFLLNNASYTIEEQIHKGPYNEIGVWDYTGFAKALANGRGKLHTAQVKTEEQLKAQLDRISQKELQDHVCFIEICLDPEDCSKELLEFGARLGPYNARPPNPV</sequence>
<comment type="cofactor">
    <cofactor evidence="2">
        <name>a metal cation</name>
        <dbReference type="ChEBI" id="CHEBI:25213"/>
    </cofactor>
</comment>
<comment type="caution">
    <text evidence="17">The sequence shown here is derived from an EMBL/GenBank/DDBJ whole genome shotgun (WGS) entry which is preliminary data.</text>
</comment>
<dbReference type="PROSITE" id="PS00187">
    <property type="entry name" value="TPP_ENZYMES"/>
    <property type="match status" value="1"/>
</dbReference>